<name>A0A316GLB3_9RHOB</name>
<accession>A0A316GLB3</accession>
<reference evidence="1 2" key="1">
    <citation type="submission" date="2018-05" db="EMBL/GenBank/DDBJ databases">
        <title>Genomic Encyclopedia of Type Strains, Phase IV (KMG-IV): sequencing the most valuable type-strain genomes for metagenomic binning, comparative biology and taxonomic classification.</title>
        <authorList>
            <person name="Goeker M."/>
        </authorList>
    </citation>
    <scope>NUCLEOTIDE SEQUENCE [LARGE SCALE GENOMIC DNA]</scope>
    <source>
        <strain evidence="1 2">DSM 103371</strain>
    </source>
</reference>
<gene>
    <name evidence="1" type="ORF">C8D95_10622</name>
</gene>
<dbReference type="Proteomes" id="UP000245390">
    <property type="component" value="Unassembled WGS sequence"/>
</dbReference>
<evidence type="ECO:0000313" key="1">
    <source>
        <dbReference type="EMBL" id="PWK55627.1"/>
    </source>
</evidence>
<comment type="caution">
    <text evidence="1">The sequence shown here is derived from an EMBL/GenBank/DDBJ whole genome shotgun (WGS) entry which is preliminary data.</text>
</comment>
<keyword evidence="2" id="KW-1185">Reference proteome</keyword>
<dbReference type="AlphaFoldDB" id="A0A316GLB3"/>
<dbReference type="EMBL" id="QGGV01000006">
    <property type="protein sequence ID" value="PWK55627.1"/>
    <property type="molecule type" value="Genomic_DNA"/>
</dbReference>
<sequence length="42" mass="4737">MIFLLGDHSEGQLPFAGARRPQRHDDAVTAEVQSWIADNYHS</sequence>
<proteinExistence type="predicted"/>
<protein>
    <submittedName>
        <fullName evidence="1">Uncharacterized protein</fullName>
    </submittedName>
</protein>
<organism evidence="1 2">
    <name type="scientific">Silicimonas algicola</name>
    <dbReference type="NCBI Taxonomy" id="1826607"/>
    <lineage>
        <taxon>Bacteria</taxon>
        <taxon>Pseudomonadati</taxon>
        <taxon>Pseudomonadota</taxon>
        <taxon>Alphaproteobacteria</taxon>
        <taxon>Rhodobacterales</taxon>
        <taxon>Paracoccaceae</taxon>
    </lineage>
</organism>
<evidence type="ECO:0000313" key="2">
    <source>
        <dbReference type="Proteomes" id="UP000245390"/>
    </source>
</evidence>